<accession>A0A4U1JFJ2</accession>
<proteinExistence type="predicted"/>
<dbReference type="OrthoDB" id="5870625at2"/>
<sequence length="225" mass="23040">MINLEQLVSAVQRSAMAASDALVAKNLDTLQQFFEPAEDDEASKITEATQRALSASRAASDAASGATSGAAESDSARAAVRQAAEALETAAAAMAKRRGSSGMLRPKMMAVQFPHVTKEGPGIHTVYVPLIALAPVSFARVSEVRFKTDLHLSAAGDELAVSFPSSGEASGGPPPASAAPDGGATPKGTPTSASIEIVVSETPLSQGLRLLVEGYERALRAQIPG</sequence>
<dbReference type="AlphaFoldDB" id="A0A4U1JFJ2"/>
<comment type="caution">
    <text evidence="2">The sequence shown here is derived from an EMBL/GenBank/DDBJ whole genome shotgun (WGS) entry which is preliminary data.</text>
</comment>
<evidence type="ECO:0000313" key="3">
    <source>
        <dbReference type="Proteomes" id="UP000309215"/>
    </source>
</evidence>
<evidence type="ECO:0000313" key="2">
    <source>
        <dbReference type="EMBL" id="TKD09805.1"/>
    </source>
</evidence>
<dbReference type="EMBL" id="SSMQ01000009">
    <property type="protein sequence ID" value="TKD09805.1"/>
    <property type="molecule type" value="Genomic_DNA"/>
</dbReference>
<keyword evidence="3" id="KW-1185">Reference proteome</keyword>
<evidence type="ECO:0000256" key="1">
    <source>
        <dbReference type="SAM" id="MobiDB-lite"/>
    </source>
</evidence>
<name>A0A4U1JFJ2_9BACT</name>
<gene>
    <name evidence="2" type="ORF">E8A74_11645</name>
</gene>
<dbReference type="Proteomes" id="UP000309215">
    <property type="component" value="Unassembled WGS sequence"/>
</dbReference>
<feature type="region of interest" description="Disordered" evidence="1">
    <location>
        <begin position="163"/>
        <end position="191"/>
    </location>
</feature>
<organism evidence="2 3">
    <name type="scientific">Polyangium fumosum</name>
    <dbReference type="NCBI Taxonomy" id="889272"/>
    <lineage>
        <taxon>Bacteria</taxon>
        <taxon>Pseudomonadati</taxon>
        <taxon>Myxococcota</taxon>
        <taxon>Polyangia</taxon>
        <taxon>Polyangiales</taxon>
        <taxon>Polyangiaceae</taxon>
        <taxon>Polyangium</taxon>
    </lineage>
</organism>
<reference evidence="2 3" key="1">
    <citation type="submission" date="2019-04" db="EMBL/GenBank/DDBJ databases">
        <authorList>
            <person name="Li Y."/>
            <person name="Wang J."/>
        </authorList>
    </citation>
    <scope>NUCLEOTIDE SEQUENCE [LARGE SCALE GENOMIC DNA]</scope>
    <source>
        <strain evidence="2 3">DSM 14668</strain>
    </source>
</reference>
<evidence type="ECO:0008006" key="4">
    <source>
        <dbReference type="Google" id="ProtNLM"/>
    </source>
</evidence>
<dbReference type="RefSeq" id="WP_136929028.1">
    <property type="nucleotide sequence ID" value="NZ_SSMQ01000009.1"/>
</dbReference>
<protein>
    <recommendedName>
        <fullName evidence="4">DUF2589 domain-containing protein</fullName>
    </recommendedName>
</protein>